<keyword evidence="2" id="KW-1185">Reference proteome</keyword>
<dbReference type="EMBL" id="KZ825350">
    <property type="protein sequence ID" value="RAH44801.1"/>
    <property type="molecule type" value="Genomic_DNA"/>
</dbReference>
<protein>
    <submittedName>
        <fullName evidence="1">Uncharacterized protein</fullName>
    </submittedName>
</protein>
<proteinExistence type="predicted"/>
<reference evidence="1" key="1">
    <citation type="submission" date="2018-02" db="EMBL/GenBank/DDBJ databases">
        <title>The genomes of Aspergillus section Nigri reveals drivers in fungal speciation.</title>
        <authorList>
            <consortium name="DOE Joint Genome Institute"/>
            <person name="Vesth T.C."/>
            <person name="Nybo J."/>
            <person name="Theobald S."/>
            <person name="Brandl J."/>
            <person name="Frisvad J.C."/>
            <person name="Nielsen K.F."/>
            <person name="Lyhne E.K."/>
            <person name="Kogle M.E."/>
            <person name="Kuo A."/>
            <person name="Riley R."/>
            <person name="Clum A."/>
            <person name="Nolan M."/>
            <person name="Lipzen A."/>
            <person name="Salamov A."/>
            <person name="Henrissat B."/>
            <person name="Wiebenga A."/>
            <person name="De vries R.P."/>
            <person name="Grigoriev I.V."/>
            <person name="Mortensen U.H."/>
            <person name="Andersen M.R."/>
            <person name="Baker S.E."/>
        </authorList>
    </citation>
    <scope>NUCLEOTIDE SEQUENCE</scope>
    <source>
        <strain evidence="1">CBS 621.78</strain>
    </source>
</reference>
<sequence length="101" mass="11171">MPDCVITYGTISVHSPQTTAVKAQAQSPKTPPKHHQNLQPTNTPIPIPIAKPKHEHHISSIFIIIIKAKTPPNPSNSSKQEPHARLVKKSRKIKNHHIALP</sequence>
<gene>
    <name evidence="1" type="ORF">BO95DRAFT_432707</name>
</gene>
<dbReference type="Proteomes" id="UP000249057">
    <property type="component" value="Unassembled WGS sequence"/>
</dbReference>
<accession>A0ACD1G699</accession>
<name>A0ACD1G699_9EURO</name>
<organism evidence="1 2">
    <name type="scientific">Aspergillus brunneoviolaceus CBS 621.78</name>
    <dbReference type="NCBI Taxonomy" id="1450534"/>
    <lineage>
        <taxon>Eukaryota</taxon>
        <taxon>Fungi</taxon>
        <taxon>Dikarya</taxon>
        <taxon>Ascomycota</taxon>
        <taxon>Pezizomycotina</taxon>
        <taxon>Eurotiomycetes</taxon>
        <taxon>Eurotiomycetidae</taxon>
        <taxon>Eurotiales</taxon>
        <taxon>Aspergillaceae</taxon>
        <taxon>Aspergillus</taxon>
        <taxon>Aspergillus subgen. Circumdati</taxon>
    </lineage>
</organism>
<evidence type="ECO:0000313" key="2">
    <source>
        <dbReference type="Proteomes" id="UP000249057"/>
    </source>
</evidence>
<evidence type="ECO:0000313" key="1">
    <source>
        <dbReference type="EMBL" id="RAH44801.1"/>
    </source>
</evidence>